<reference evidence="1" key="3">
    <citation type="submission" date="2000-07" db="EMBL/GenBank/DDBJ databases">
        <authorList>
            <person name="Cheuk R."/>
            <person name="Shinn P."/>
            <person name="Brooks S."/>
            <person name="Buehler E."/>
            <person name="Chao Q."/>
            <person name="Johnson-Hopson C."/>
            <person name="Khan S."/>
            <person name="Kim C."/>
            <person name="Altafi H."/>
            <person name="Bei B."/>
            <person name="Chin C."/>
            <person name="Chiou J."/>
            <person name="Choi E."/>
            <person name="Conn L."/>
            <person name="Conway A."/>
            <person name="Gonzalez A."/>
            <person name="Hansen N."/>
            <person name="Howing B."/>
            <person name="Koo T."/>
            <person name="Lam B."/>
            <person name="Lee J."/>
            <person name="Lenz C."/>
            <person name="Li J."/>
            <person name="Liu A."/>
            <person name="Liu J."/>
            <person name="Liu S."/>
            <person name="Mukharsky N."/>
            <person name="Nguyen M."/>
            <person name="Palm C."/>
            <person name="Pham P."/>
            <person name="Sakano H."/>
            <person name="Schwartz J."/>
            <person name="Southwick A."/>
            <person name="Thaveri A."/>
            <person name="Toriumi M."/>
            <person name="Vaysberg M."/>
            <person name="Yu G."/>
            <person name="Davis R."/>
            <person name="Federspiel N."/>
            <person name="Theologis A."/>
            <person name="Ecker J."/>
        </authorList>
    </citation>
    <scope>NUCLEOTIDE SEQUENCE</scope>
</reference>
<evidence type="ECO:0000313" key="1">
    <source>
        <dbReference type="EMBL" id="AAF87021.1"/>
    </source>
</evidence>
<dbReference type="EMBL" id="AC005292">
    <property type="protein sequence ID" value="AAF87021.1"/>
    <property type="molecule type" value="Genomic_DNA"/>
</dbReference>
<proteinExistence type="predicted"/>
<protein>
    <submittedName>
        <fullName evidence="1">F26F24.5</fullName>
    </submittedName>
</protein>
<name>Q9LR40_ARATH</name>
<organism evidence="1">
    <name type="scientific">Arabidopsis thaliana</name>
    <name type="common">Mouse-ear cress</name>
    <dbReference type="NCBI Taxonomy" id="3702"/>
    <lineage>
        <taxon>Eukaryota</taxon>
        <taxon>Viridiplantae</taxon>
        <taxon>Streptophyta</taxon>
        <taxon>Embryophyta</taxon>
        <taxon>Tracheophyta</taxon>
        <taxon>Spermatophyta</taxon>
        <taxon>Magnoliopsida</taxon>
        <taxon>eudicotyledons</taxon>
        <taxon>Gunneridae</taxon>
        <taxon>Pentapetalae</taxon>
        <taxon>rosids</taxon>
        <taxon>malvids</taxon>
        <taxon>Brassicales</taxon>
        <taxon>Brassicaceae</taxon>
        <taxon>Camelineae</taxon>
        <taxon>Arabidopsis</taxon>
    </lineage>
</organism>
<sequence length="138" mass="16057">MRKAGTKIVSVAEKLKPTKETIEKVLEGLKELTKEVVFDLLQSIHMNPEESSLVATAEKDQYKHHHKGIFPRNDKETRLNSFYNQTRIEIEEQEDINGDKEDFVNIFSFENILNSSIKIVIAKSSNRYQSTNRRTIIY</sequence>
<accession>Q9LR40</accession>
<reference evidence="1" key="2">
    <citation type="submission" date="2000-07" db="EMBL/GenBank/DDBJ databases">
        <title>Genomic sequence for Arabidopsis thaliana BAC F26F24 from chromosome I.</title>
        <authorList>
            <person name="Johnson-Hopson C."/>
            <person name="Brooks S."/>
            <person name="Buehler E."/>
            <person name="Chao Q."/>
            <person name="Gasser C.S."/>
            <person name="Khan S."/>
            <person name="Kim C."/>
            <person name="Shinn P."/>
            <person name="Villanueva J.M."/>
            <person name="Altafi H."/>
            <person name="Bei Q."/>
            <person name="Chin C."/>
            <person name="Chiou J."/>
            <person name="Choi E."/>
            <person name="Conn L."/>
            <person name="Conway A."/>
            <person name="Gonzales A."/>
            <person name="Hansen N."/>
            <person name="Howing B."/>
            <person name="Koo T."/>
            <person name="Lam B."/>
            <person name="Lee J."/>
            <person name="Lenz C."/>
            <person name="Li J."/>
            <person name="Liu A."/>
            <person name="Liu K."/>
            <person name="Liu S."/>
            <person name="Mukharsky N."/>
            <person name="Nguyen M."/>
            <person name="Palm C."/>
            <person name="Pham P."/>
            <person name="Sakano H."/>
            <person name="Schwartz J."/>
            <person name="Southwick A."/>
            <person name="Thaveri A."/>
            <person name="Toriumi M."/>
            <person name="Vaysberg M."/>
            <person name="Yu G."/>
            <person name="Federspiel N.A."/>
            <person name="Theologis A."/>
            <person name="Ecker J.R."/>
        </authorList>
    </citation>
    <scope>NUCLEOTIDE SEQUENCE</scope>
</reference>
<dbReference type="AlphaFoldDB" id="Q9LR40"/>
<reference key="1">
    <citation type="journal article" date="2000" name="Nature">
        <title>Sequence and analysis of chromosome 1 of the plant Arabidopsis thaliana.</title>
        <authorList>
            <person name="Theologis A."/>
            <person name="Ecker J.R."/>
            <person name="Palm C.J."/>
            <person name="Federspiel N.A."/>
            <person name="Kaul S."/>
            <person name="White O."/>
            <person name="Alonso J."/>
            <person name="Altafi H."/>
            <person name="Araujo R."/>
            <person name="Bowman C.L."/>
            <person name="Brooks S.Y."/>
            <person name="Buehler E."/>
            <person name="Chan A."/>
            <person name="Chao Q."/>
            <person name="Chen H."/>
            <person name="Cheuk R.F."/>
            <person name="Chin C.W."/>
            <person name="Chung M.K."/>
            <person name="Conn L."/>
            <person name="Conway A.B."/>
            <person name="Conway A.R."/>
            <person name="Creasy T.H."/>
            <person name="Dewar K."/>
            <person name="Dunn P."/>
            <person name="Etgu P."/>
            <person name="Feldblyum T.V."/>
            <person name="Feng J."/>
            <person name="Fong B."/>
            <person name="Fujii C.Y."/>
            <person name="Gill J.E."/>
            <person name="Goldsmith A.D."/>
            <person name="Haas B."/>
            <person name="Hansen N.F."/>
            <person name="Hughes B."/>
            <person name="Huizar L."/>
            <person name="Hunter J.L."/>
            <person name="Jenkins J."/>
            <person name="Johnson-Hopson C."/>
            <person name="Khan S."/>
            <person name="Khaykin E."/>
            <person name="Kim C.J."/>
            <person name="Koo H.L."/>
            <person name="Kremenetskaia I."/>
            <person name="Kurtz D.B."/>
            <person name="Kwan A."/>
            <person name="Lam B."/>
            <person name="Langin-Hooper S."/>
            <person name="Lee A."/>
            <person name="Lee J.M."/>
            <person name="Lenz C.A."/>
            <person name="Li J.H."/>
            <person name="Li Y."/>
            <person name="Lin X."/>
            <person name="Liu S.X."/>
            <person name="Liu Z.A."/>
            <person name="Luros J.S."/>
            <person name="Maiti R."/>
            <person name="Marziali A."/>
            <person name="Militscher J."/>
            <person name="Miranda M."/>
            <person name="Nguyen M."/>
            <person name="Nierman W.C."/>
            <person name="Osborne B.I."/>
            <person name="Pai G."/>
            <person name="Peterson J."/>
            <person name="Pham P.K."/>
            <person name="Rizzo M."/>
            <person name="Rooney T."/>
            <person name="Rowley D."/>
            <person name="Sakano H."/>
            <person name="Salzberg S.L."/>
            <person name="Schwartz J.R."/>
            <person name="Shinn P."/>
            <person name="Southwick A.M."/>
            <person name="Sun H."/>
            <person name="Tallon L.J."/>
            <person name="Tambunga G."/>
            <person name="Toriumi M.J."/>
            <person name="Town C.D."/>
            <person name="Utterback T."/>
            <person name="Van Aken S."/>
            <person name="Vaysberg M."/>
            <person name="Vysotskaia V.S."/>
            <person name="Walker M."/>
            <person name="Wu D."/>
            <person name="Yu G."/>
            <person name="Fraser C.M."/>
            <person name="Venter J.C."/>
            <person name="Davis R.W."/>
        </authorList>
    </citation>
    <scope>NUCLEOTIDE SEQUENCE [LARGE SCALE GENOMIC DNA]</scope>
    <source>
        <strain>cv. Columbia</strain>
    </source>
</reference>